<dbReference type="InterPro" id="IPR036641">
    <property type="entry name" value="HPT_dom_sf"/>
</dbReference>
<evidence type="ECO:0000256" key="7">
    <source>
        <dbReference type="ARBA" id="ARBA00022741"/>
    </source>
</evidence>
<feature type="domain" description="HPt" evidence="17">
    <location>
        <begin position="716"/>
        <end position="817"/>
    </location>
</feature>
<dbReference type="InterPro" id="IPR003661">
    <property type="entry name" value="HisK_dim/P_dom"/>
</dbReference>
<keyword evidence="19" id="KW-1185">Reference proteome</keyword>
<keyword evidence="6" id="KW-0812">Transmembrane</keyword>
<dbReference type="RefSeq" id="WP_085050925.1">
    <property type="nucleotide sequence ID" value="NZ_LNQR01000019.1"/>
</dbReference>
<dbReference type="InterPro" id="IPR036890">
    <property type="entry name" value="HATPase_C_sf"/>
</dbReference>
<dbReference type="SMART" id="SM00448">
    <property type="entry name" value="REC"/>
    <property type="match status" value="2"/>
</dbReference>
<evidence type="ECO:0000256" key="5">
    <source>
        <dbReference type="ARBA" id="ARBA00022553"/>
    </source>
</evidence>
<evidence type="ECO:0000256" key="10">
    <source>
        <dbReference type="ARBA" id="ARBA00023012"/>
    </source>
</evidence>
<dbReference type="Pfam" id="PF01627">
    <property type="entry name" value="Hpt"/>
    <property type="match status" value="1"/>
</dbReference>
<evidence type="ECO:0000256" key="12">
    <source>
        <dbReference type="PROSITE-ProRule" id="PRU00110"/>
    </source>
</evidence>
<dbReference type="CDD" id="cd17546">
    <property type="entry name" value="REC_hyHK_CKI1_RcsC-like"/>
    <property type="match status" value="2"/>
</dbReference>
<reference evidence="18 19" key="1">
    <citation type="submission" date="2015-11" db="EMBL/GenBank/DDBJ databases">
        <authorList>
            <person name="Lin W."/>
        </authorList>
    </citation>
    <scope>NUCLEOTIDE SEQUENCE [LARGE SCALE GENOMIC DNA]</scope>
    <source>
        <strain evidence="18 19">HCH-1</strain>
    </source>
</reference>
<keyword evidence="10" id="KW-0902">Two-component regulatory system</keyword>
<dbReference type="InterPro" id="IPR005467">
    <property type="entry name" value="His_kinase_dom"/>
</dbReference>
<dbReference type="SMART" id="SM00073">
    <property type="entry name" value="HPT"/>
    <property type="match status" value="1"/>
</dbReference>
<name>A0ABR5SIP6_9BACT</name>
<dbReference type="PRINTS" id="PR00344">
    <property type="entry name" value="BCTRLSENSOR"/>
</dbReference>
<protein>
    <recommendedName>
        <fullName evidence="3">histidine kinase</fullName>
        <ecNumber evidence="3">2.7.13.3</ecNumber>
    </recommendedName>
</protein>
<dbReference type="Gene3D" id="3.40.50.2300">
    <property type="match status" value="2"/>
</dbReference>
<dbReference type="InterPro" id="IPR004358">
    <property type="entry name" value="Sig_transdc_His_kin-like_C"/>
</dbReference>
<dbReference type="CDD" id="cd00082">
    <property type="entry name" value="HisKA"/>
    <property type="match status" value="1"/>
</dbReference>
<feature type="domain" description="Histidine kinase" evidence="15">
    <location>
        <begin position="168"/>
        <end position="389"/>
    </location>
</feature>
<evidence type="ECO:0000313" key="19">
    <source>
        <dbReference type="Proteomes" id="UP000060487"/>
    </source>
</evidence>
<dbReference type="Gene3D" id="1.20.120.160">
    <property type="entry name" value="HPT domain"/>
    <property type="match status" value="1"/>
</dbReference>
<accession>A0ABR5SIP6</accession>
<dbReference type="SUPFAM" id="SSF52172">
    <property type="entry name" value="CheY-like"/>
    <property type="match status" value="2"/>
</dbReference>
<evidence type="ECO:0000256" key="14">
    <source>
        <dbReference type="SAM" id="Coils"/>
    </source>
</evidence>
<feature type="modified residue" description="4-aspartylphosphate" evidence="13">
    <location>
        <position position="461"/>
    </location>
</feature>
<organism evidence="18 19">
    <name type="scientific">Candidatus Magnetominusculus xianensis</name>
    <dbReference type="NCBI Taxonomy" id="1748249"/>
    <lineage>
        <taxon>Bacteria</taxon>
        <taxon>Pseudomonadati</taxon>
        <taxon>Nitrospirota</taxon>
        <taxon>Nitrospiria</taxon>
        <taxon>Nitrospirales</taxon>
        <taxon>Nitrospiraceae</taxon>
        <taxon>Candidatus Magnetominusculus</taxon>
    </lineage>
</organism>
<dbReference type="PANTHER" id="PTHR45339:SF1">
    <property type="entry name" value="HYBRID SIGNAL TRANSDUCTION HISTIDINE KINASE J"/>
    <property type="match status" value="1"/>
</dbReference>
<feature type="domain" description="Response regulatory" evidence="16">
    <location>
        <begin position="407"/>
        <end position="528"/>
    </location>
</feature>
<dbReference type="GO" id="GO:0004673">
    <property type="term" value="F:protein histidine kinase activity"/>
    <property type="evidence" value="ECO:0007669"/>
    <property type="project" value="UniProtKB-EC"/>
</dbReference>
<dbReference type="InterPro" id="IPR008207">
    <property type="entry name" value="Sig_transdc_His_kin_Hpt_dom"/>
</dbReference>
<evidence type="ECO:0000256" key="4">
    <source>
        <dbReference type="ARBA" id="ARBA00022475"/>
    </source>
</evidence>
<dbReference type="InterPro" id="IPR036097">
    <property type="entry name" value="HisK_dim/P_sf"/>
</dbReference>
<evidence type="ECO:0000256" key="3">
    <source>
        <dbReference type="ARBA" id="ARBA00012438"/>
    </source>
</evidence>
<evidence type="ECO:0000256" key="9">
    <source>
        <dbReference type="ARBA" id="ARBA00022989"/>
    </source>
</evidence>
<sequence length="894" mass="98555">MPEIEHLVSLTLEGERSFIEFRRKMVNAMACVTSALDTTVRAAWLSDCATALAKQPPLTAHINIENDSIARLVINFIPSGQMRPPYCPPSIGVVREVKDNTGVCVLQFRSTLSSLPLSSEQITLVRWILAEKSRDELFREMEEVNAQMMEAKEIAEDATRAKSDFLANMSHEIRTPMNAIIGMSHLTLKTDLTPRQRDFIKKIQGSAQHLLGIINDILDFSKIEAGKLTVENIELQLDKVMENVANLVVEKTTAKGLELVFDVERGVPYALIGDPLRLGQIMINYVNNSVKFTEQGEVSVQVRKREESDRDVLLYFAVKDTGIGLTEEQRGRLFQSFQQADTSITRKYGGTGLGLVISKSLAGLMGGEVGVDSEYGKGSTFWFTARLGKAQGRQRVRALSIDVQGKQVLVVDDNDSARLVLCDMLESMFLVTQEASSGQMALELIPKADQEGKPFDIVMLDWQMPGMDGIEVAQRIRSVPLQRQPHLIMVTAYGREDAIKGAEQAGISDFMIKPVNASVLFDCIAYVLGGKQTERRESGIERISVNMEALAAIKGARILLVEDNELNQEVATELLRDAGFIVEVADNGQIAVDMVQAAPYDIVLMDMQMPVMDGVTASREIRKLNHLNDLPIVAMTANAMQVDKDKCLAAGMNDHISKPIEPDELWKGLLKWVKPRDGIGASHAVKQEVKPQAETYLPLNVPGLDVVSGLRRVLGKRSLYLSMLRKFISGQKDMRVQVEEALAAGDWKTAERIAHTTKGVSGNIGAGEVQSEAAILETQCKEKHAREVVDRQLTVVADMLAVLIAALEQALPPDPALSAQTQVDPERLNKVCEQLAALLADDNADAGDVLDNNADMFNAAFPQHYKKIDEAIRGFDFEAALDMLREAQTHTALV</sequence>
<evidence type="ECO:0000313" key="18">
    <source>
        <dbReference type="EMBL" id="KWT92812.1"/>
    </source>
</evidence>
<dbReference type="SMART" id="SM00387">
    <property type="entry name" value="HATPase_c"/>
    <property type="match status" value="1"/>
</dbReference>
<dbReference type="CDD" id="cd16922">
    <property type="entry name" value="HATPase_EvgS-ArcB-TorS-like"/>
    <property type="match status" value="1"/>
</dbReference>
<dbReference type="SUPFAM" id="SSF47226">
    <property type="entry name" value="Histidine-containing phosphotransfer domain, HPT domain"/>
    <property type="match status" value="1"/>
</dbReference>
<feature type="modified residue" description="Phosphohistidine" evidence="12">
    <location>
        <position position="755"/>
    </location>
</feature>
<dbReference type="Pfam" id="PF00072">
    <property type="entry name" value="Response_reg"/>
    <property type="match status" value="2"/>
</dbReference>
<comment type="subcellular location">
    <subcellularLocation>
        <location evidence="2">Cell membrane</location>
        <topology evidence="2">Multi-pass membrane protein</topology>
    </subcellularLocation>
</comment>
<evidence type="ECO:0000259" key="16">
    <source>
        <dbReference type="PROSITE" id="PS50110"/>
    </source>
</evidence>
<keyword evidence="11" id="KW-0472">Membrane</keyword>
<evidence type="ECO:0000256" key="8">
    <source>
        <dbReference type="ARBA" id="ARBA00022840"/>
    </source>
</evidence>
<dbReference type="SMART" id="SM00388">
    <property type="entry name" value="HisKA"/>
    <property type="match status" value="1"/>
</dbReference>
<dbReference type="Pfam" id="PF02518">
    <property type="entry name" value="HATPase_c"/>
    <property type="match status" value="1"/>
</dbReference>
<keyword evidence="7" id="KW-0547">Nucleotide-binding</keyword>
<keyword evidence="14" id="KW-0175">Coiled coil</keyword>
<dbReference type="PANTHER" id="PTHR45339">
    <property type="entry name" value="HYBRID SIGNAL TRANSDUCTION HISTIDINE KINASE J"/>
    <property type="match status" value="1"/>
</dbReference>
<evidence type="ECO:0000256" key="13">
    <source>
        <dbReference type="PROSITE-ProRule" id="PRU00169"/>
    </source>
</evidence>
<evidence type="ECO:0000256" key="11">
    <source>
        <dbReference type="ARBA" id="ARBA00023136"/>
    </source>
</evidence>
<dbReference type="PROSITE" id="PS50110">
    <property type="entry name" value="RESPONSE_REGULATORY"/>
    <property type="match status" value="2"/>
</dbReference>
<dbReference type="EC" id="2.7.13.3" evidence="3"/>
<dbReference type="InterPro" id="IPR003594">
    <property type="entry name" value="HATPase_dom"/>
</dbReference>
<dbReference type="SUPFAM" id="SSF55874">
    <property type="entry name" value="ATPase domain of HSP90 chaperone/DNA topoisomerase II/histidine kinase"/>
    <property type="match status" value="1"/>
</dbReference>
<feature type="modified residue" description="4-aspartylphosphate" evidence="13">
    <location>
        <position position="606"/>
    </location>
</feature>
<dbReference type="PROSITE" id="PS50894">
    <property type="entry name" value="HPT"/>
    <property type="match status" value="1"/>
</dbReference>
<dbReference type="Pfam" id="PF00512">
    <property type="entry name" value="HisKA"/>
    <property type="match status" value="1"/>
</dbReference>
<feature type="domain" description="Response regulatory" evidence="16">
    <location>
        <begin position="557"/>
        <end position="673"/>
    </location>
</feature>
<evidence type="ECO:0000256" key="6">
    <source>
        <dbReference type="ARBA" id="ARBA00022692"/>
    </source>
</evidence>
<dbReference type="SUPFAM" id="SSF47384">
    <property type="entry name" value="Homodimeric domain of signal transducing histidine kinase"/>
    <property type="match status" value="1"/>
</dbReference>
<keyword evidence="4" id="KW-1003">Cell membrane</keyword>
<evidence type="ECO:0000256" key="1">
    <source>
        <dbReference type="ARBA" id="ARBA00000085"/>
    </source>
</evidence>
<dbReference type="Gene3D" id="1.10.287.130">
    <property type="match status" value="1"/>
</dbReference>
<dbReference type="EMBL" id="LNQR01000019">
    <property type="protein sequence ID" value="KWT92812.1"/>
    <property type="molecule type" value="Genomic_DNA"/>
</dbReference>
<evidence type="ECO:0000259" key="17">
    <source>
        <dbReference type="PROSITE" id="PS50894"/>
    </source>
</evidence>
<keyword evidence="5 13" id="KW-0597">Phosphoprotein</keyword>
<dbReference type="InterPro" id="IPR011006">
    <property type="entry name" value="CheY-like_superfamily"/>
</dbReference>
<gene>
    <name evidence="18" type="ORF">ASN18_0398</name>
</gene>
<keyword evidence="8" id="KW-0067">ATP-binding</keyword>
<comment type="catalytic activity">
    <reaction evidence="1">
        <text>ATP + protein L-histidine = ADP + protein N-phospho-L-histidine.</text>
        <dbReference type="EC" id="2.7.13.3"/>
    </reaction>
</comment>
<dbReference type="Gene3D" id="3.30.565.10">
    <property type="entry name" value="Histidine kinase-like ATPase, C-terminal domain"/>
    <property type="match status" value="1"/>
</dbReference>
<comment type="caution">
    <text evidence="18">The sequence shown here is derived from an EMBL/GenBank/DDBJ whole genome shotgun (WGS) entry which is preliminary data.</text>
</comment>
<evidence type="ECO:0000256" key="2">
    <source>
        <dbReference type="ARBA" id="ARBA00004651"/>
    </source>
</evidence>
<dbReference type="InterPro" id="IPR001789">
    <property type="entry name" value="Sig_transdc_resp-reg_receiver"/>
</dbReference>
<evidence type="ECO:0000259" key="15">
    <source>
        <dbReference type="PROSITE" id="PS50109"/>
    </source>
</evidence>
<proteinExistence type="predicted"/>
<dbReference type="Proteomes" id="UP000060487">
    <property type="component" value="Unassembled WGS sequence"/>
</dbReference>
<dbReference type="PROSITE" id="PS50109">
    <property type="entry name" value="HIS_KIN"/>
    <property type="match status" value="1"/>
</dbReference>
<feature type="coiled-coil region" evidence="14">
    <location>
        <begin position="134"/>
        <end position="161"/>
    </location>
</feature>
<keyword evidence="18" id="KW-0808">Transferase</keyword>
<keyword evidence="9" id="KW-1133">Transmembrane helix</keyword>